<reference evidence="5 6" key="1">
    <citation type="submission" date="2017-07" db="EMBL/GenBank/DDBJ databases">
        <title>Annotated genome sequence of Bacterioplanes sanyensis isolated from Red Sea.</title>
        <authorList>
            <person name="Rehman Z.U."/>
        </authorList>
    </citation>
    <scope>NUCLEOTIDE SEQUENCE [LARGE SCALE GENOMIC DNA]</scope>
    <source>
        <strain evidence="5 6">NV9</strain>
    </source>
</reference>
<accession>A0A222FLI6</accession>
<name>A0A222FLI6_9GAMM</name>
<evidence type="ECO:0000259" key="4">
    <source>
        <dbReference type="Pfam" id="PF00724"/>
    </source>
</evidence>
<evidence type="ECO:0000256" key="1">
    <source>
        <dbReference type="ARBA" id="ARBA00001917"/>
    </source>
</evidence>
<evidence type="ECO:0000256" key="2">
    <source>
        <dbReference type="ARBA" id="ARBA00005979"/>
    </source>
</evidence>
<dbReference type="Proteomes" id="UP000202440">
    <property type="component" value="Chromosome"/>
</dbReference>
<dbReference type="Gene3D" id="3.20.20.70">
    <property type="entry name" value="Aldolase class I"/>
    <property type="match status" value="1"/>
</dbReference>
<sequence length="359" mass="38874">MSEATELLSPVTLGALQLNNRVLMAPLTRVRAEADHVPGDLMAQYYAQRASAGLIIAEATMAMADTSAFISEPGIYSAEQIAGWRKVTDAVHKAGGKIILQLWHGGRASHPDLNGGKTPVAASAVAIDGEVHTPAGKQPYTVPRALADDEIPSIIEGFRQAAENAKEAGFDGVEVHGANGYLLDNFLRDGSNQRSGPYGGSLENRARLLLEVLQAVSDVWGSQRVAVRTSPLNSFNSMKDSDPIEMTCYLAQQFNQLDLAFWHLMRADFMAEQQGDVVSAARALYQGNLVSNMGYSRDEANQGIVEQKFDAVAFGVPYIANPDLVERFRLDAPLNEADPETFYVPGAKGYIDYPTLAEQ</sequence>
<gene>
    <name evidence="5" type="ORF">CHH28_10500</name>
</gene>
<dbReference type="OrthoDB" id="8523426at2"/>
<evidence type="ECO:0000313" key="5">
    <source>
        <dbReference type="EMBL" id="ASP39083.1"/>
    </source>
</evidence>
<proteinExistence type="inferred from homology"/>
<dbReference type="EMBL" id="CP022530">
    <property type="protein sequence ID" value="ASP39083.1"/>
    <property type="molecule type" value="Genomic_DNA"/>
</dbReference>
<dbReference type="Pfam" id="PF00724">
    <property type="entry name" value="Oxidored_FMN"/>
    <property type="match status" value="1"/>
</dbReference>
<dbReference type="InterPro" id="IPR013785">
    <property type="entry name" value="Aldolase_TIM"/>
</dbReference>
<evidence type="ECO:0000256" key="3">
    <source>
        <dbReference type="ARBA" id="ARBA00023002"/>
    </source>
</evidence>
<keyword evidence="6" id="KW-1185">Reference proteome</keyword>
<dbReference type="InterPro" id="IPR045247">
    <property type="entry name" value="Oye-like"/>
</dbReference>
<dbReference type="PANTHER" id="PTHR22893:SF91">
    <property type="entry name" value="NADPH DEHYDROGENASE 2-RELATED"/>
    <property type="match status" value="1"/>
</dbReference>
<dbReference type="SUPFAM" id="SSF51395">
    <property type="entry name" value="FMN-linked oxidoreductases"/>
    <property type="match status" value="1"/>
</dbReference>
<comment type="cofactor">
    <cofactor evidence="1">
        <name>FMN</name>
        <dbReference type="ChEBI" id="CHEBI:58210"/>
    </cofactor>
</comment>
<dbReference type="GO" id="GO:0005829">
    <property type="term" value="C:cytosol"/>
    <property type="evidence" value="ECO:0007669"/>
    <property type="project" value="UniProtKB-ARBA"/>
</dbReference>
<dbReference type="CDD" id="cd02933">
    <property type="entry name" value="OYE_like_FMN"/>
    <property type="match status" value="1"/>
</dbReference>
<organism evidence="5 6">
    <name type="scientific">Bacterioplanes sanyensis</name>
    <dbReference type="NCBI Taxonomy" id="1249553"/>
    <lineage>
        <taxon>Bacteria</taxon>
        <taxon>Pseudomonadati</taxon>
        <taxon>Pseudomonadota</taxon>
        <taxon>Gammaproteobacteria</taxon>
        <taxon>Oceanospirillales</taxon>
        <taxon>Oceanospirillaceae</taxon>
        <taxon>Bacterioplanes</taxon>
    </lineage>
</organism>
<dbReference type="GO" id="GO:0010181">
    <property type="term" value="F:FMN binding"/>
    <property type="evidence" value="ECO:0007669"/>
    <property type="project" value="InterPro"/>
</dbReference>
<dbReference type="AlphaFoldDB" id="A0A222FLI6"/>
<comment type="similarity">
    <text evidence="2">Belongs to the NADH:flavin oxidoreductase/NADH oxidase family.</text>
</comment>
<dbReference type="InterPro" id="IPR001155">
    <property type="entry name" value="OxRdtase_FMN_N"/>
</dbReference>
<feature type="domain" description="NADH:flavin oxidoreductase/NADH oxidase N-terminal" evidence="4">
    <location>
        <begin position="7"/>
        <end position="331"/>
    </location>
</feature>
<evidence type="ECO:0000313" key="6">
    <source>
        <dbReference type="Proteomes" id="UP000202440"/>
    </source>
</evidence>
<dbReference type="GO" id="GO:0016628">
    <property type="term" value="F:oxidoreductase activity, acting on the CH-CH group of donors, NAD or NADP as acceptor"/>
    <property type="evidence" value="ECO:0007669"/>
    <property type="project" value="UniProtKB-ARBA"/>
</dbReference>
<dbReference type="RefSeq" id="WP_094060265.1">
    <property type="nucleotide sequence ID" value="NZ_CP022530.1"/>
</dbReference>
<protein>
    <submittedName>
        <fullName evidence="5">Alkene reductase</fullName>
    </submittedName>
</protein>
<dbReference type="FunFam" id="3.20.20.70:FF:000059">
    <property type="entry name" value="N-ethylmaleimide reductase, FMN-linked"/>
    <property type="match status" value="1"/>
</dbReference>
<keyword evidence="3" id="KW-0560">Oxidoreductase</keyword>
<dbReference type="PANTHER" id="PTHR22893">
    <property type="entry name" value="NADH OXIDOREDUCTASE-RELATED"/>
    <property type="match status" value="1"/>
</dbReference>
<dbReference type="KEGG" id="bsan:CHH28_10500"/>